<evidence type="ECO:0008006" key="3">
    <source>
        <dbReference type="Google" id="ProtNLM"/>
    </source>
</evidence>
<gene>
    <name evidence="1" type="ORF">LXN57_38175</name>
</gene>
<dbReference type="Gene3D" id="3.40.109.10">
    <property type="entry name" value="NADH Oxidase"/>
    <property type="match status" value="1"/>
</dbReference>
<protein>
    <recommendedName>
        <fullName evidence="3">Nitroreductase</fullName>
    </recommendedName>
</protein>
<comment type="caution">
    <text evidence="1">The sequence shown here is derived from an EMBL/GenBank/DDBJ whole genome shotgun (WGS) entry which is preliminary data.</text>
</comment>
<dbReference type="SUPFAM" id="SSF55469">
    <property type="entry name" value="FMN-dependent nitroreductase-like"/>
    <property type="match status" value="1"/>
</dbReference>
<dbReference type="RefSeq" id="WP_251803093.1">
    <property type="nucleotide sequence ID" value="NZ_JAMQOL010000059.1"/>
</dbReference>
<evidence type="ECO:0000313" key="1">
    <source>
        <dbReference type="EMBL" id="MCM4083392.1"/>
    </source>
</evidence>
<dbReference type="EMBL" id="JAMQOL010000059">
    <property type="protein sequence ID" value="MCM4083392.1"/>
    <property type="molecule type" value="Genomic_DNA"/>
</dbReference>
<proteinExistence type="predicted"/>
<sequence length="77" mass="8380">MGNVIPATWSFMLAAPAGALGTTWTSMRLARERDVVDILGLDYETLAQAVLTPVAYTKGTDFHAAARPAPDEVVRWF</sequence>
<accession>A0ABT0YBH1</accession>
<keyword evidence="2" id="KW-1185">Reference proteome</keyword>
<dbReference type="InterPro" id="IPR000415">
    <property type="entry name" value="Nitroreductase-like"/>
</dbReference>
<organism evidence="1 2">
    <name type="scientific">Paractinoplanes hotanensis</name>
    <dbReference type="NCBI Taxonomy" id="2906497"/>
    <lineage>
        <taxon>Bacteria</taxon>
        <taxon>Bacillati</taxon>
        <taxon>Actinomycetota</taxon>
        <taxon>Actinomycetes</taxon>
        <taxon>Micromonosporales</taxon>
        <taxon>Micromonosporaceae</taxon>
        <taxon>Paractinoplanes</taxon>
    </lineage>
</organism>
<dbReference type="Proteomes" id="UP001523216">
    <property type="component" value="Unassembled WGS sequence"/>
</dbReference>
<name>A0ABT0YBH1_9ACTN</name>
<evidence type="ECO:0000313" key="2">
    <source>
        <dbReference type="Proteomes" id="UP001523216"/>
    </source>
</evidence>
<reference evidence="1 2" key="1">
    <citation type="submission" date="2022-06" db="EMBL/GenBank/DDBJ databases">
        <title>Actinoplanes abujensis sp. nov., isolated from Nigerian arid soil.</title>
        <authorList>
            <person name="Ding P."/>
        </authorList>
    </citation>
    <scope>NUCLEOTIDE SEQUENCE [LARGE SCALE GENOMIC DNA]</scope>
    <source>
        <strain evidence="2">TRM88002</strain>
    </source>
</reference>